<dbReference type="Proteomes" id="UP000570166">
    <property type="component" value="Unassembled WGS sequence"/>
</dbReference>
<keyword evidence="4" id="KW-1185">Reference proteome</keyword>
<dbReference type="SUPFAM" id="SSF51735">
    <property type="entry name" value="NAD(P)-binding Rossmann-fold domains"/>
    <property type="match status" value="1"/>
</dbReference>
<comment type="caution">
    <text evidence="3">The sequence shown here is derived from an EMBL/GenBank/DDBJ whole genome shotgun (WGS) entry which is preliminary data.</text>
</comment>
<dbReference type="PRINTS" id="PR00081">
    <property type="entry name" value="GDHRDH"/>
</dbReference>
<evidence type="ECO:0000256" key="2">
    <source>
        <dbReference type="ARBA" id="ARBA00023002"/>
    </source>
</evidence>
<keyword evidence="2" id="KW-0560">Oxidoreductase</keyword>
<gene>
    <name evidence="3" type="ORF">HZF05_05865</name>
</gene>
<dbReference type="EMBL" id="JACEIB010000003">
    <property type="protein sequence ID" value="MBA2933620.1"/>
    <property type="molecule type" value="Genomic_DNA"/>
</dbReference>
<dbReference type="InterPro" id="IPR051019">
    <property type="entry name" value="VLCFA-Steroid_DH"/>
</dbReference>
<reference evidence="3 4" key="1">
    <citation type="submission" date="2020-07" db="EMBL/GenBank/DDBJ databases">
        <authorList>
            <person name="Sun Q."/>
        </authorList>
    </citation>
    <scope>NUCLEOTIDE SEQUENCE [LARGE SCALE GENOMIC DNA]</scope>
    <source>
        <strain evidence="3 4">CGMCC 1.13654</strain>
    </source>
</reference>
<dbReference type="InterPro" id="IPR036291">
    <property type="entry name" value="NAD(P)-bd_dom_sf"/>
</dbReference>
<dbReference type="PANTHER" id="PTHR43899">
    <property type="entry name" value="RH59310P"/>
    <property type="match status" value="1"/>
</dbReference>
<dbReference type="RefSeq" id="WP_160363436.1">
    <property type="nucleotide sequence ID" value="NZ_JACEIB010000003.1"/>
</dbReference>
<comment type="similarity">
    <text evidence="1">Belongs to the short-chain dehydrogenases/reductases (SDR) family.</text>
</comment>
<evidence type="ECO:0000313" key="3">
    <source>
        <dbReference type="EMBL" id="MBA2933620.1"/>
    </source>
</evidence>
<dbReference type="InterPro" id="IPR002347">
    <property type="entry name" value="SDR_fam"/>
</dbReference>
<accession>A0A838L3X7</accession>
<dbReference type="Gene3D" id="3.40.50.720">
    <property type="entry name" value="NAD(P)-binding Rossmann-like Domain"/>
    <property type="match status" value="1"/>
</dbReference>
<dbReference type="PANTHER" id="PTHR43899:SF13">
    <property type="entry name" value="RH59310P"/>
    <property type="match status" value="1"/>
</dbReference>
<sequence>MDQPDVFRQRYGRWALIIGGSDGLGADFARDIARRGVNCVLVARRLPVLEAMAAELRAETGVDVRTAAIDIAQSDVVNQLAALVEDIDLGLVVFNAGADSSGSTFLGSPLSMWQDIVRRNVNVLTEGLYHFAGRFVRQRRGGLLIVGSAAAFGGGARAGIYTATKGFGLNLGESLWAELKPHGVDVLTLCFLVGDTPVLRSALARNAIPVEAVGAASTRDLAKAALDALPDGPMLNFDEDLAAPNPLTSAAARREHVLQVSAGLEQFYGAPEPI</sequence>
<name>A0A838L3X7_9SPHN</name>
<organism evidence="3 4">
    <name type="scientific">Sphingomonas chungangi</name>
    <dbReference type="NCBI Taxonomy" id="2683589"/>
    <lineage>
        <taxon>Bacteria</taxon>
        <taxon>Pseudomonadati</taxon>
        <taxon>Pseudomonadota</taxon>
        <taxon>Alphaproteobacteria</taxon>
        <taxon>Sphingomonadales</taxon>
        <taxon>Sphingomonadaceae</taxon>
        <taxon>Sphingomonas</taxon>
    </lineage>
</organism>
<evidence type="ECO:0000256" key="1">
    <source>
        <dbReference type="ARBA" id="ARBA00006484"/>
    </source>
</evidence>
<dbReference type="AlphaFoldDB" id="A0A838L3X7"/>
<evidence type="ECO:0000313" key="4">
    <source>
        <dbReference type="Proteomes" id="UP000570166"/>
    </source>
</evidence>
<proteinExistence type="inferred from homology"/>
<dbReference type="Pfam" id="PF00106">
    <property type="entry name" value="adh_short"/>
    <property type="match status" value="1"/>
</dbReference>
<dbReference type="GO" id="GO:0016491">
    <property type="term" value="F:oxidoreductase activity"/>
    <property type="evidence" value="ECO:0007669"/>
    <property type="project" value="UniProtKB-KW"/>
</dbReference>
<protein>
    <submittedName>
        <fullName evidence="3">SDR family NAD(P)-dependent oxidoreductase</fullName>
    </submittedName>
</protein>